<feature type="chain" id="PRO_5046002873" evidence="1">
    <location>
        <begin position="22"/>
        <end position="160"/>
    </location>
</feature>
<dbReference type="Proteomes" id="UP001419910">
    <property type="component" value="Unassembled WGS sequence"/>
</dbReference>
<dbReference type="InterPro" id="IPR029068">
    <property type="entry name" value="Glyas_Bleomycin-R_OHBP_Dase"/>
</dbReference>
<dbReference type="RefSeq" id="WP_343889277.1">
    <property type="nucleotide sequence ID" value="NZ_BAAAEH010000020.1"/>
</dbReference>
<accession>A0ABU9Y3Y7</accession>
<dbReference type="InterPro" id="IPR004360">
    <property type="entry name" value="Glyas_Fos-R_dOase_dom"/>
</dbReference>
<sequence length="160" mass="16578">MIRPIWAAALLFAATPCPAQAQSAASATPVQASLMAPGLRVADIDRSIVFYGIALGLVPATTLRHGPLTEVMLCADGKAGKLALILMHDATPGTSPPIELGNGVQKIVMRVPDLAGVANRMKAAGYPVGDVHWNKGAPSVLMIKDPDGYSYELVGSTPHG</sequence>
<dbReference type="EMBL" id="JBDIME010000009">
    <property type="protein sequence ID" value="MEN2790503.1"/>
    <property type="molecule type" value="Genomic_DNA"/>
</dbReference>
<proteinExistence type="predicted"/>
<dbReference type="InterPro" id="IPR037523">
    <property type="entry name" value="VOC_core"/>
</dbReference>
<dbReference type="PROSITE" id="PS51819">
    <property type="entry name" value="VOC"/>
    <property type="match status" value="1"/>
</dbReference>
<organism evidence="3 4">
    <name type="scientific">Sphingomonas oligophenolica</name>
    <dbReference type="NCBI Taxonomy" id="301154"/>
    <lineage>
        <taxon>Bacteria</taxon>
        <taxon>Pseudomonadati</taxon>
        <taxon>Pseudomonadota</taxon>
        <taxon>Alphaproteobacteria</taxon>
        <taxon>Sphingomonadales</taxon>
        <taxon>Sphingomonadaceae</taxon>
        <taxon>Sphingomonas</taxon>
    </lineage>
</organism>
<comment type="caution">
    <text evidence="3">The sequence shown here is derived from an EMBL/GenBank/DDBJ whole genome shotgun (WGS) entry which is preliminary data.</text>
</comment>
<feature type="domain" description="VOC" evidence="2">
    <location>
        <begin position="33"/>
        <end position="156"/>
    </location>
</feature>
<evidence type="ECO:0000313" key="3">
    <source>
        <dbReference type="EMBL" id="MEN2790503.1"/>
    </source>
</evidence>
<gene>
    <name evidence="3" type="ORF">ABC974_12760</name>
</gene>
<evidence type="ECO:0000313" key="4">
    <source>
        <dbReference type="Proteomes" id="UP001419910"/>
    </source>
</evidence>
<dbReference type="SUPFAM" id="SSF54593">
    <property type="entry name" value="Glyoxalase/Bleomycin resistance protein/Dihydroxybiphenyl dioxygenase"/>
    <property type="match status" value="1"/>
</dbReference>
<dbReference type="Gene3D" id="3.10.180.10">
    <property type="entry name" value="2,3-Dihydroxybiphenyl 1,2-Dioxygenase, domain 1"/>
    <property type="match status" value="1"/>
</dbReference>
<protein>
    <submittedName>
        <fullName evidence="3">VOC family protein</fullName>
    </submittedName>
</protein>
<evidence type="ECO:0000259" key="2">
    <source>
        <dbReference type="PROSITE" id="PS51819"/>
    </source>
</evidence>
<evidence type="ECO:0000256" key="1">
    <source>
        <dbReference type="SAM" id="SignalP"/>
    </source>
</evidence>
<name>A0ABU9Y3Y7_9SPHN</name>
<keyword evidence="4" id="KW-1185">Reference proteome</keyword>
<dbReference type="Pfam" id="PF00903">
    <property type="entry name" value="Glyoxalase"/>
    <property type="match status" value="1"/>
</dbReference>
<keyword evidence="1" id="KW-0732">Signal</keyword>
<feature type="signal peptide" evidence="1">
    <location>
        <begin position="1"/>
        <end position="21"/>
    </location>
</feature>
<dbReference type="CDD" id="cd06587">
    <property type="entry name" value="VOC"/>
    <property type="match status" value="1"/>
</dbReference>
<reference evidence="3 4" key="1">
    <citation type="submission" date="2024-05" db="EMBL/GenBank/DDBJ databases">
        <authorList>
            <person name="Liu Q."/>
            <person name="Xin Y.-H."/>
        </authorList>
    </citation>
    <scope>NUCLEOTIDE SEQUENCE [LARGE SCALE GENOMIC DNA]</scope>
    <source>
        <strain evidence="3 4">CGMCC 1.10181</strain>
    </source>
</reference>